<evidence type="ECO:0008006" key="3">
    <source>
        <dbReference type="Google" id="ProtNLM"/>
    </source>
</evidence>
<comment type="caution">
    <text evidence="1">The sequence shown here is derived from an EMBL/GenBank/DDBJ whole genome shotgun (WGS) entry which is preliminary data.</text>
</comment>
<name>A0A9J6ECM6_RHIMP</name>
<sequence length="712" mass="79663">MLDSKREFIYSDCRPAIKAFERGVMSDQALRILRKADPSALKHHTVIWFPAHLGQVPGALSNLNEIAHDAARALTDRTATGQPHLAGLDTNRDAPITYNEITKHFYLERRIFPPPHPKLNRPPALTLRLLQKHTYPNLATLHVYYPDAYPSDTCPSCGHTATLEHMLWECRTTPPDSTSSKWERSLRSSLLADQQWAVQQAHKAAVRFWHRSRRESYEQEAVDLFLTRIHQALQNKTQQPAAHGIVSREYNIAKLYDSCLNFVVQDQKTKFVESVRSSEDLFRFIVGTSLSTGLPSVVRITLRSGSMPPSVFVPVIDMGQTLRASLHYVDVPPYLQEAIGDLQIPDGAEVIEAATKIDEAVETWRVQADRSEAFAILRLGQLGKVVVGASWTEALNTGLPKGHTAPQFTANDTAKIRAREMIHGALTVLLLGRESIQHVRLYVVLLLLAQVMKYRYLLERPLERTLKDHAWCLHETAVLSSSQGSLNTGFSTSSPAAAPTSYGDHFLLNVARASKDSVFPAVFQRESSTSTGSEGNTDMDAGTLAALQIEGTISYDAHTRQLLVPAVWLLDLMFVRDGSFPVLDVAALGVRLLAVWIRAQLAGRPQVLENLKSTAECHGYEFETPLDEDNSDQVVREVASTEWALRIAFQASRSRERLAADVLQDRVFFWRFCQTHCGDVVGRDACEFAVHLAEGFRDAFECREFVPPHCWA</sequence>
<dbReference type="Proteomes" id="UP000821866">
    <property type="component" value="Chromosome 3"/>
</dbReference>
<dbReference type="AlphaFoldDB" id="A0A9J6ECM6"/>
<proteinExistence type="predicted"/>
<dbReference type="VEuPathDB" id="VectorBase:LOC119187227"/>
<evidence type="ECO:0000313" key="1">
    <source>
        <dbReference type="EMBL" id="KAH8032110.1"/>
    </source>
</evidence>
<protein>
    <recommendedName>
        <fullName evidence="3">Tick transposon</fullName>
    </recommendedName>
</protein>
<reference evidence="1" key="2">
    <citation type="submission" date="2021-09" db="EMBL/GenBank/DDBJ databases">
        <authorList>
            <person name="Jia N."/>
            <person name="Wang J."/>
            <person name="Shi W."/>
            <person name="Du L."/>
            <person name="Sun Y."/>
            <person name="Zhan W."/>
            <person name="Jiang J."/>
            <person name="Wang Q."/>
            <person name="Zhang B."/>
            <person name="Ji P."/>
            <person name="Sakyi L.B."/>
            <person name="Cui X."/>
            <person name="Yuan T."/>
            <person name="Jiang B."/>
            <person name="Yang W."/>
            <person name="Lam T.T.-Y."/>
            <person name="Chang Q."/>
            <person name="Ding S."/>
            <person name="Wang X."/>
            <person name="Zhu J."/>
            <person name="Ruan X."/>
            <person name="Zhao L."/>
            <person name="Wei J."/>
            <person name="Que T."/>
            <person name="Du C."/>
            <person name="Cheng J."/>
            <person name="Dai P."/>
            <person name="Han X."/>
            <person name="Huang E."/>
            <person name="Gao Y."/>
            <person name="Liu J."/>
            <person name="Shao H."/>
            <person name="Ye R."/>
            <person name="Li L."/>
            <person name="Wei W."/>
            <person name="Wang X."/>
            <person name="Wang C."/>
            <person name="Huo Q."/>
            <person name="Li W."/>
            <person name="Guo W."/>
            <person name="Chen H."/>
            <person name="Chen S."/>
            <person name="Zhou L."/>
            <person name="Zhou L."/>
            <person name="Ni X."/>
            <person name="Tian J."/>
            <person name="Zhou Y."/>
            <person name="Sheng Y."/>
            <person name="Liu T."/>
            <person name="Pan Y."/>
            <person name="Xia L."/>
            <person name="Li J."/>
            <person name="Zhao F."/>
            <person name="Cao W."/>
        </authorList>
    </citation>
    <scope>NUCLEOTIDE SEQUENCE</scope>
    <source>
        <strain evidence="1">Rmic-2018</strain>
        <tissue evidence="1">Larvae</tissue>
    </source>
</reference>
<dbReference type="EMBL" id="JABSTU010000005">
    <property type="protein sequence ID" value="KAH8032110.1"/>
    <property type="molecule type" value="Genomic_DNA"/>
</dbReference>
<accession>A0A9J6ECM6</accession>
<keyword evidence="2" id="KW-1185">Reference proteome</keyword>
<gene>
    <name evidence="1" type="ORF">HPB51_023220</name>
</gene>
<organism evidence="1 2">
    <name type="scientific">Rhipicephalus microplus</name>
    <name type="common">Cattle tick</name>
    <name type="synonym">Boophilus microplus</name>
    <dbReference type="NCBI Taxonomy" id="6941"/>
    <lineage>
        <taxon>Eukaryota</taxon>
        <taxon>Metazoa</taxon>
        <taxon>Ecdysozoa</taxon>
        <taxon>Arthropoda</taxon>
        <taxon>Chelicerata</taxon>
        <taxon>Arachnida</taxon>
        <taxon>Acari</taxon>
        <taxon>Parasitiformes</taxon>
        <taxon>Ixodida</taxon>
        <taxon>Ixodoidea</taxon>
        <taxon>Ixodidae</taxon>
        <taxon>Rhipicephalinae</taxon>
        <taxon>Rhipicephalus</taxon>
        <taxon>Boophilus</taxon>
    </lineage>
</organism>
<reference evidence="1" key="1">
    <citation type="journal article" date="2020" name="Cell">
        <title>Large-Scale Comparative Analyses of Tick Genomes Elucidate Their Genetic Diversity and Vector Capacities.</title>
        <authorList>
            <consortium name="Tick Genome and Microbiome Consortium (TIGMIC)"/>
            <person name="Jia N."/>
            <person name="Wang J."/>
            <person name="Shi W."/>
            <person name="Du L."/>
            <person name="Sun Y."/>
            <person name="Zhan W."/>
            <person name="Jiang J.F."/>
            <person name="Wang Q."/>
            <person name="Zhang B."/>
            <person name="Ji P."/>
            <person name="Bell-Sakyi L."/>
            <person name="Cui X.M."/>
            <person name="Yuan T.T."/>
            <person name="Jiang B.G."/>
            <person name="Yang W.F."/>
            <person name="Lam T.T."/>
            <person name="Chang Q.C."/>
            <person name="Ding S.J."/>
            <person name="Wang X.J."/>
            <person name="Zhu J.G."/>
            <person name="Ruan X.D."/>
            <person name="Zhao L."/>
            <person name="Wei J.T."/>
            <person name="Ye R.Z."/>
            <person name="Que T.C."/>
            <person name="Du C.H."/>
            <person name="Zhou Y.H."/>
            <person name="Cheng J.X."/>
            <person name="Dai P.F."/>
            <person name="Guo W.B."/>
            <person name="Han X.H."/>
            <person name="Huang E.J."/>
            <person name="Li L.F."/>
            <person name="Wei W."/>
            <person name="Gao Y.C."/>
            <person name="Liu J.Z."/>
            <person name="Shao H.Z."/>
            <person name="Wang X."/>
            <person name="Wang C.C."/>
            <person name="Yang T.C."/>
            <person name="Huo Q.B."/>
            <person name="Li W."/>
            <person name="Chen H.Y."/>
            <person name="Chen S.E."/>
            <person name="Zhou L.G."/>
            <person name="Ni X.B."/>
            <person name="Tian J.H."/>
            <person name="Sheng Y."/>
            <person name="Liu T."/>
            <person name="Pan Y.S."/>
            <person name="Xia L.Y."/>
            <person name="Li J."/>
            <person name="Zhao F."/>
            <person name="Cao W.C."/>
        </authorList>
    </citation>
    <scope>NUCLEOTIDE SEQUENCE</scope>
    <source>
        <strain evidence="1">Rmic-2018</strain>
    </source>
</reference>
<evidence type="ECO:0000313" key="2">
    <source>
        <dbReference type="Proteomes" id="UP000821866"/>
    </source>
</evidence>